<keyword evidence="1" id="KW-1071">Ligand-gated ion channel</keyword>
<evidence type="ECO:0008006" key="5">
    <source>
        <dbReference type="Google" id="ProtNLM"/>
    </source>
</evidence>
<evidence type="ECO:0000313" key="4">
    <source>
        <dbReference type="Proteomes" id="UP001457282"/>
    </source>
</evidence>
<dbReference type="InterPro" id="IPR014710">
    <property type="entry name" value="RmlC-like_jellyroll"/>
</dbReference>
<reference evidence="3 4" key="1">
    <citation type="journal article" date="2023" name="G3 (Bethesda)">
        <title>A chromosome-length genome assembly and annotation of blackberry (Rubus argutus, cv. 'Hillquist').</title>
        <authorList>
            <person name="Bruna T."/>
            <person name="Aryal R."/>
            <person name="Dudchenko O."/>
            <person name="Sargent D.J."/>
            <person name="Mead D."/>
            <person name="Buti M."/>
            <person name="Cavallini A."/>
            <person name="Hytonen T."/>
            <person name="Andres J."/>
            <person name="Pham M."/>
            <person name="Weisz D."/>
            <person name="Mascagni F."/>
            <person name="Usai G."/>
            <person name="Natali L."/>
            <person name="Bassil N."/>
            <person name="Fernandez G.E."/>
            <person name="Lomsadze A."/>
            <person name="Armour M."/>
            <person name="Olukolu B."/>
            <person name="Poorten T."/>
            <person name="Britton C."/>
            <person name="Davik J."/>
            <person name="Ashrafi H."/>
            <person name="Aiden E.L."/>
            <person name="Borodovsky M."/>
            <person name="Worthington M."/>
        </authorList>
    </citation>
    <scope>NUCLEOTIDE SEQUENCE [LARGE SCALE GENOMIC DNA]</scope>
    <source>
        <strain evidence="3">PI 553951</strain>
    </source>
</reference>
<dbReference type="SUPFAM" id="SSF51206">
    <property type="entry name" value="cAMP-binding domain-like"/>
    <property type="match status" value="1"/>
</dbReference>
<dbReference type="GO" id="GO:0016020">
    <property type="term" value="C:membrane"/>
    <property type="evidence" value="ECO:0007669"/>
    <property type="project" value="UniProtKB-SubCell"/>
</dbReference>
<protein>
    <recommendedName>
        <fullName evidence="5">Cyclic nucleotide-binding domain-containing protein</fullName>
    </recommendedName>
</protein>
<dbReference type="GO" id="GO:0034220">
    <property type="term" value="P:monoatomic ion transmembrane transport"/>
    <property type="evidence" value="ECO:0007669"/>
    <property type="project" value="UniProtKB-KW"/>
</dbReference>
<accession>A0AAW1VNW9</accession>
<dbReference type="InterPro" id="IPR018490">
    <property type="entry name" value="cNMP-bd_dom_sf"/>
</dbReference>
<dbReference type="Proteomes" id="UP001457282">
    <property type="component" value="Unassembled WGS sequence"/>
</dbReference>
<comment type="caution">
    <text evidence="3">The sequence shown here is derived from an EMBL/GenBank/DDBJ whole genome shotgun (WGS) entry which is preliminary data.</text>
</comment>
<evidence type="ECO:0000313" key="3">
    <source>
        <dbReference type="EMBL" id="KAK9904555.1"/>
    </source>
</evidence>
<dbReference type="InterPro" id="IPR000595">
    <property type="entry name" value="cNMP-bd_dom"/>
</dbReference>
<dbReference type="Gene3D" id="2.60.120.10">
    <property type="entry name" value="Jelly Rolls"/>
    <property type="match status" value="1"/>
</dbReference>
<dbReference type="EMBL" id="JBEDUW010000190">
    <property type="protein sequence ID" value="KAK9904555.1"/>
    <property type="molecule type" value="Genomic_DNA"/>
</dbReference>
<dbReference type="PANTHER" id="PTHR45651">
    <property type="entry name" value="CYCLIC NUCLEOTIDE-GATED ION CHANNEL 15-RELATED-RELATED"/>
    <property type="match status" value="1"/>
</dbReference>
<keyword evidence="1" id="KW-0813">Transport</keyword>
<keyword evidence="4" id="KW-1185">Reference proteome</keyword>
<organism evidence="3 4">
    <name type="scientific">Rubus argutus</name>
    <name type="common">Southern blackberry</name>
    <dbReference type="NCBI Taxonomy" id="59490"/>
    <lineage>
        <taxon>Eukaryota</taxon>
        <taxon>Viridiplantae</taxon>
        <taxon>Streptophyta</taxon>
        <taxon>Embryophyta</taxon>
        <taxon>Tracheophyta</taxon>
        <taxon>Spermatophyta</taxon>
        <taxon>Magnoliopsida</taxon>
        <taxon>eudicotyledons</taxon>
        <taxon>Gunneridae</taxon>
        <taxon>Pentapetalae</taxon>
        <taxon>rosids</taxon>
        <taxon>fabids</taxon>
        <taxon>Rosales</taxon>
        <taxon>Rosaceae</taxon>
        <taxon>Rosoideae</taxon>
        <taxon>Rosoideae incertae sedis</taxon>
        <taxon>Rubus</taxon>
    </lineage>
</organism>
<sequence length="139" mass="16200">MPLNRLKQVPLPQNMDEKVLRAISEYLVPKKYTKNDIIIREKPLEMMIFIVEGCVIIEKTDFPSTLKRRAGEVYGEKLLSWPAWTSFPTLPIATESVRTDDDVEALVLMVTDMQEIGWKLRRYFSSMKITRLTDMSGRF</sequence>
<proteinExistence type="predicted"/>
<keyword evidence="1" id="KW-0406">Ion transport</keyword>
<dbReference type="AlphaFoldDB" id="A0AAW1VNW9"/>
<keyword evidence="2" id="KW-0407">Ion channel</keyword>
<dbReference type="CDD" id="cd00038">
    <property type="entry name" value="CAP_ED"/>
    <property type="match status" value="1"/>
</dbReference>
<name>A0AAW1VNW9_RUBAR</name>
<evidence type="ECO:0000256" key="2">
    <source>
        <dbReference type="ARBA" id="ARBA00023303"/>
    </source>
</evidence>
<gene>
    <name evidence="3" type="ORF">M0R45_000637</name>
</gene>
<evidence type="ECO:0000256" key="1">
    <source>
        <dbReference type="ARBA" id="ARBA00023286"/>
    </source>
</evidence>
<dbReference type="PANTHER" id="PTHR45651:SF68">
    <property type="entry name" value="ION TRANSPORT DOMAIN-CONTAINING PROTEIN"/>
    <property type="match status" value="1"/>
</dbReference>